<gene>
    <name evidence="1" type="ORF">K488DRAFT_80364</name>
</gene>
<evidence type="ECO:0000313" key="1">
    <source>
        <dbReference type="EMBL" id="KAI0029093.1"/>
    </source>
</evidence>
<keyword evidence="2" id="KW-1185">Reference proteome</keyword>
<reference evidence="1" key="1">
    <citation type="submission" date="2021-02" db="EMBL/GenBank/DDBJ databases">
        <authorList>
            <consortium name="DOE Joint Genome Institute"/>
            <person name="Ahrendt S."/>
            <person name="Looney B.P."/>
            <person name="Miyauchi S."/>
            <person name="Morin E."/>
            <person name="Drula E."/>
            <person name="Courty P.E."/>
            <person name="Chicoki N."/>
            <person name="Fauchery L."/>
            <person name="Kohler A."/>
            <person name="Kuo A."/>
            <person name="Labutti K."/>
            <person name="Pangilinan J."/>
            <person name="Lipzen A."/>
            <person name="Riley R."/>
            <person name="Andreopoulos W."/>
            <person name="He G."/>
            <person name="Johnson J."/>
            <person name="Barry K.W."/>
            <person name="Grigoriev I.V."/>
            <person name="Nagy L."/>
            <person name="Hibbett D."/>
            <person name="Henrissat B."/>
            <person name="Matheny P.B."/>
            <person name="Labbe J."/>
            <person name="Martin F."/>
        </authorList>
    </citation>
    <scope>NUCLEOTIDE SEQUENCE</scope>
    <source>
        <strain evidence="1">EC-137</strain>
    </source>
</reference>
<organism evidence="1 2">
    <name type="scientific">Vararia minispora EC-137</name>
    <dbReference type="NCBI Taxonomy" id="1314806"/>
    <lineage>
        <taxon>Eukaryota</taxon>
        <taxon>Fungi</taxon>
        <taxon>Dikarya</taxon>
        <taxon>Basidiomycota</taxon>
        <taxon>Agaricomycotina</taxon>
        <taxon>Agaricomycetes</taxon>
        <taxon>Russulales</taxon>
        <taxon>Lachnocladiaceae</taxon>
        <taxon>Vararia</taxon>
    </lineage>
</organism>
<reference evidence="1" key="2">
    <citation type="journal article" date="2022" name="New Phytol.">
        <title>Evolutionary transition to the ectomycorrhizal habit in the genomes of a hyperdiverse lineage of mushroom-forming fungi.</title>
        <authorList>
            <person name="Looney B."/>
            <person name="Miyauchi S."/>
            <person name="Morin E."/>
            <person name="Drula E."/>
            <person name="Courty P.E."/>
            <person name="Kohler A."/>
            <person name="Kuo A."/>
            <person name="LaButti K."/>
            <person name="Pangilinan J."/>
            <person name="Lipzen A."/>
            <person name="Riley R."/>
            <person name="Andreopoulos W."/>
            <person name="He G."/>
            <person name="Johnson J."/>
            <person name="Nolan M."/>
            <person name="Tritt A."/>
            <person name="Barry K.W."/>
            <person name="Grigoriev I.V."/>
            <person name="Nagy L.G."/>
            <person name="Hibbett D."/>
            <person name="Henrissat B."/>
            <person name="Matheny P.B."/>
            <person name="Labbe J."/>
            <person name="Martin F.M."/>
        </authorList>
    </citation>
    <scope>NUCLEOTIDE SEQUENCE</scope>
    <source>
        <strain evidence="1">EC-137</strain>
    </source>
</reference>
<comment type="caution">
    <text evidence="1">The sequence shown here is derived from an EMBL/GenBank/DDBJ whole genome shotgun (WGS) entry which is preliminary data.</text>
</comment>
<accession>A0ACB8QBM6</accession>
<protein>
    <submittedName>
        <fullName evidence="1">GroES-like protein</fullName>
    </submittedName>
</protein>
<dbReference type="EMBL" id="MU273699">
    <property type="protein sequence ID" value="KAI0029093.1"/>
    <property type="molecule type" value="Genomic_DNA"/>
</dbReference>
<evidence type="ECO:0000313" key="2">
    <source>
        <dbReference type="Proteomes" id="UP000814128"/>
    </source>
</evidence>
<sequence length="360" mass="37667">MSLQKALLLCSKDAGRFILGTRPIPRPGAGQVLVKNIAVALNPADFYIQKLAIFVDEYDFPAVAGCDGAGTIADLGEGVRGWRVGDKILYQSHWNPDTAAFQEHTLVDAVRIAKIPPNVTCEQACTLPLALATAAIGMYADYAQPPGSRSGGAALTEPWAEGGRGKYAGQPTLVIGGSSSVGQLAIQLAKLSGFDPIITTASKHNFDYCRAAGATHCIDYHATAYEQLPAAVAAITDKPLGFVYNAIALSKESQDAAWAILAPNGTLAVTAPPLVGKANDVAEDGKRVAWMSASVHVGPHQDMAKRMYGALTGMIERGDIQPNNVELVHGGLAGIPDALSCLEEGKISGVKLVARIADTP</sequence>
<proteinExistence type="predicted"/>
<name>A0ACB8QBM6_9AGAM</name>
<dbReference type="Proteomes" id="UP000814128">
    <property type="component" value="Unassembled WGS sequence"/>
</dbReference>